<dbReference type="GO" id="GO:0003677">
    <property type="term" value="F:DNA binding"/>
    <property type="evidence" value="ECO:0007669"/>
    <property type="project" value="InterPro"/>
</dbReference>
<proteinExistence type="predicted"/>
<gene>
    <name evidence="1" type="ORF">SAMN02982985_02776</name>
</gene>
<dbReference type="AlphaFoldDB" id="A0A1I4N5T0"/>
<dbReference type="Proteomes" id="UP000199470">
    <property type="component" value="Unassembled WGS sequence"/>
</dbReference>
<dbReference type="NCBIfam" id="TIGR02684">
    <property type="entry name" value="dnstrm_HI1420"/>
    <property type="match status" value="1"/>
</dbReference>
<accession>A0A1I4N5T0</accession>
<dbReference type="PANTHER" id="PTHR40275">
    <property type="entry name" value="SSL7038 PROTEIN"/>
    <property type="match status" value="1"/>
</dbReference>
<dbReference type="InterPro" id="IPR010982">
    <property type="entry name" value="Lambda_DNA-bd_dom_sf"/>
</dbReference>
<dbReference type="Gene3D" id="1.10.260.40">
    <property type="entry name" value="lambda repressor-like DNA-binding domains"/>
    <property type="match status" value="1"/>
</dbReference>
<dbReference type="InterPro" id="IPR014057">
    <property type="entry name" value="HI1420"/>
</dbReference>
<reference evidence="1 2" key="1">
    <citation type="submission" date="2016-10" db="EMBL/GenBank/DDBJ databases">
        <authorList>
            <person name="de Groot N.N."/>
        </authorList>
    </citation>
    <scope>NUCLEOTIDE SEQUENCE [LARGE SCALE GENOMIC DNA]</scope>
    <source>
        <strain evidence="1 2">ATCC 43154</strain>
    </source>
</reference>
<organism evidence="1 2">
    <name type="scientific">Rugamonas rubra</name>
    <dbReference type="NCBI Taxonomy" id="758825"/>
    <lineage>
        <taxon>Bacteria</taxon>
        <taxon>Pseudomonadati</taxon>
        <taxon>Pseudomonadota</taxon>
        <taxon>Betaproteobacteria</taxon>
        <taxon>Burkholderiales</taxon>
        <taxon>Oxalobacteraceae</taxon>
        <taxon>Telluria group</taxon>
        <taxon>Rugamonas</taxon>
    </lineage>
</organism>
<sequence length="112" mass="11565">MSNRINVAELPDFDAAPYLDSAEAIAAYLTDILEANDASLLAAALGDITRARGVAEVAKSAGISCEALHKALRADSTPRFDTISRICMALGVRLVAQPLPADVALASQLAGA</sequence>
<evidence type="ECO:0000313" key="2">
    <source>
        <dbReference type="Proteomes" id="UP000199470"/>
    </source>
</evidence>
<dbReference type="OrthoDB" id="9798416at2"/>
<dbReference type="PANTHER" id="PTHR40275:SF1">
    <property type="entry name" value="SSL7038 PROTEIN"/>
    <property type="match status" value="1"/>
</dbReference>
<keyword evidence="2" id="KW-1185">Reference proteome</keyword>
<dbReference type="Pfam" id="PF21716">
    <property type="entry name" value="dnstrm_HI1420"/>
    <property type="match status" value="1"/>
</dbReference>
<dbReference type="RefSeq" id="WP_093388280.1">
    <property type="nucleotide sequence ID" value="NZ_FOTW01000012.1"/>
</dbReference>
<name>A0A1I4N5T0_9BURK</name>
<dbReference type="EMBL" id="FOTW01000012">
    <property type="protein sequence ID" value="SFM10667.1"/>
    <property type="molecule type" value="Genomic_DNA"/>
</dbReference>
<dbReference type="SUPFAM" id="SSF47413">
    <property type="entry name" value="lambda repressor-like DNA-binding domains"/>
    <property type="match status" value="1"/>
</dbReference>
<dbReference type="STRING" id="758825.SAMN02982985_02776"/>
<evidence type="ECO:0000313" key="1">
    <source>
        <dbReference type="EMBL" id="SFM10667.1"/>
    </source>
</evidence>
<protein>
    <submittedName>
        <fullName evidence="1">Probable addiction module antidote protein</fullName>
    </submittedName>
</protein>